<keyword evidence="5 6" id="KW-0472">Membrane</keyword>
<keyword evidence="3 6" id="KW-0812">Transmembrane</keyword>
<proteinExistence type="predicted"/>
<keyword evidence="2" id="KW-1003">Cell membrane</keyword>
<dbReference type="InterPro" id="IPR050448">
    <property type="entry name" value="OpgB/LTA_synthase_biosynth"/>
</dbReference>
<organism evidence="8 9">
    <name type="scientific">Methylomonas methanica</name>
    <dbReference type="NCBI Taxonomy" id="421"/>
    <lineage>
        <taxon>Bacteria</taxon>
        <taxon>Pseudomonadati</taxon>
        <taxon>Pseudomonadota</taxon>
        <taxon>Gammaproteobacteria</taxon>
        <taxon>Methylococcales</taxon>
        <taxon>Methylococcaceae</taxon>
        <taxon>Methylomonas</taxon>
    </lineage>
</organism>
<dbReference type="PANTHER" id="PTHR47371">
    <property type="entry name" value="LIPOTEICHOIC ACID SYNTHASE"/>
    <property type="match status" value="1"/>
</dbReference>
<evidence type="ECO:0000313" key="9">
    <source>
        <dbReference type="Proteomes" id="UP000078090"/>
    </source>
</evidence>
<feature type="domain" description="Sulfatase N-terminal" evidence="7">
    <location>
        <begin position="218"/>
        <end position="491"/>
    </location>
</feature>
<feature type="transmembrane region" description="Helical" evidence="6">
    <location>
        <begin position="33"/>
        <end position="56"/>
    </location>
</feature>
<gene>
    <name evidence="8" type="ORF">A1332_19295</name>
</gene>
<feature type="transmembrane region" description="Helical" evidence="6">
    <location>
        <begin position="68"/>
        <end position="88"/>
    </location>
</feature>
<accession>A0A177M314</accession>
<dbReference type="Pfam" id="PF00884">
    <property type="entry name" value="Sulfatase"/>
    <property type="match status" value="1"/>
</dbReference>
<dbReference type="AlphaFoldDB" id="A0A177M314"/>
<evidence type="ECO:0000256" key="4">
    <source>
        <dbReference type="ARBA" id="ARBA00022989"/>
    </source>
</evidence>
<evidence type="ECO:0000313" key="8">
    <source>
        <dbReference type="EMBL" id="OAH99933.1"/>
    </source>
</evidence>
<evidence type="ECO:0000259" key="7">
    <source>
        <dbReference type="Pfam" id="PF00884"/>
    </source>
</evidence>
<comment type="caution">
    <text evidence="8">The sequence shown here is derived from an EMBL/GenBank/DDBJ whole genome shotgun (WGS) entry which is preliminary data.</text>
</comment>
<dbReference type="GO" id="GO:0005886">
    <property type="term" value="C:plasma membrane"/>
    <property type="evidence" value="ECO:0007669"/>
    <property type="project" value="UniProtKB-SubCell"/>
</dbReference>
<dbReference type="InterPro" id="IPR017850">
    <property type="entry name" value="Alkaline_phosphatase_core_sf"/>
</dbReference>
<reference evidence="8 9" key="1">
    <citation type="submission" date="2016-03" db="EMBL/GenBank/DDBJ databases">
        <authorList>
            <person name="Ploux O."/>
        </authorList>
    </citation>
    <scope>NUCLEOTIDE SEQUENCE [LARGE SCALE GENOMIC DNA]</scope>
    <source>
        <strain evidence="8 9">R-45363</strain>
    </source>
</reference>
<dbReference type="SUPFAM" id="SSF53649">
    <property type="entry name" value="Alkaline phosphatase-like"/>
    <property type="match status" value="1"/>
</dbReference>
<evidence type="ECO:0000256" key="1">
    <source>
        <dbReference type="ARBA" id="ARBA00004651"/>
    </source>
</evidence>
<feature type="transmembrane region" description="Helical" evidence="6">
    <location>
        <begin position="148"/>
        <end position="166"/>
    </location>
</feature>
<keyword evidence="4 6" id="KW-1133">Transmembrane helix</keyword>
<dbReference type="Gene3D" id="3.40.720.10">
    <property type="entry name" value="Alkaline Phosphatase, subunit A"/>
    <property type="match status" value="1"/>
</dbReference>
<dbReference type="RefSeq" id="WP_064009935.1">
    <property type="nucleotide sequence ID" value="NZ_LUUG01000100.1"/>
</dbReference>
<dbReference type="EMBL" id="LUUG01000100">
    <property type="protein sequence ID" value="OAH99933.1"/>
    <property type="molecule type" value="Genomic_DNA"/>
</dbReference>
<name>A0A177M314_METMH</name>
<dbReference type="InterPro" id="IPR000917">
    <property type="entry name" value="Sulfatase_N"/>
</dbReference>
<dbReference type="PANTHER" id="PTHR47371:SF3">
    <property type="entry name" value="PHOSPHOGLYCEROL TRANSFERASE I"/>
    <property type="match status" value="1"/>
</dbReference>
<dbReference type="OrthoDB" id="9760224at2"/>
<dbReference type="CDD" id="cd16015">
    <property type="entry name" value="LTA_synthase"/>
    <property type="match status" value="1"/>
</dbReference>
<evidence type="ECO:0000256" key="3">
    <source>
        <dbReference type="ARBA" id="ARBA00022692"/>
    </source>
</evidence>
<protein>
    <recommendedName>
        <fullName evidence="7">Sulfatase N-terminal domain-containing protein</fullName>
    </recommendedName>
</protein>
<evidence type="ECO:0000256" key="2">
    <source>
        <dbReference type="ARBA" id="ARBA00022475"/>
    </source>
</evidence>
<evidence type="ECO:0000256" key="6">
    <source>
        <dbReference type="SAM" id="Phobius"/>
    </source>
</evidence>
<feature type="transmembrane region" description="Helical" evidence="6">
    <location>
        <begin position="114"/>
        <end position="136"/>
    </location>
</feature>
<comment type="subcellular location">
    <subcellularLocation>
        <location evidence="1">Cell membrane</location>
        <topology evidence="1">Multi-pass membrane protein</topology>
    </subcellularLocation>
</comment>
<evidence type="ECO:0000256" key="5">
    <source>
        <dbReference type="ARBA" id="ARBA00023136"/>
    </source>
</evidence>
<dbReference type="Proteomes" id="UP000078090">
    <property type="component" value="Unassembled WGS sequence"/>
</dbReference>
<sequence length="585" mass="66812">MKKIVWLLIFVAPLLLKGWYVDNFIYHYTGTRLLGFTQVLFNDAVIYGGILILLYLSLLPTMMRWLAALLRLAALLLFAVYIIDYAIIVNFNTHLALGDAIKYADYSYKYIQQIYGLSDFGVLALTVLILVLLLYFSWVRFKSVNPYVKKWPIFLILGLPLAAAFADNEKYAHAWIYKNVIDYNLTILSEAAPYSTAYVDAFSFHEHINCQTQPAQTKNIIILMVESLSAYQSRYFSGIHDWTPNLDAIARQYQAFKDFYANGFITEDGEVALLTGLQPLYPPSSYTDDGGTSFYSFYNIKDSLPNILKKHGYKAEFLTTADLEFGNTGVWAKSIGFDYVEGHDQPEYDKWERFHFEAAPDEALYLRALARVEKNKKNNFLLFIKTVSSHHPYINPETKEKSESAAITYTDKQLGWFYRELQNNGFFNKGILIIVGDHHSMTPLRKAEVELYGQYKASAKVPLVIADGDRPASVETNQYQQIDVFNSLHGLVAGKQCYSDWNGVLFGEAKTSPKYIIHRRGDNRDMVSIFGENEEFLVKLDGDKTRVTSKLPAEQIVRQLLVDKINALRIARAKWALTQSAEKSD</sequence>